<name>A0A6M2DID0_XENCH</name>
<dbReference type="SMART" id="SM00692">
    <property type="entry name" value="DM3"/>
    <property type="match status" value="1"/>
</dbReference>
<dbReference type="SMART" id="SM00980">
    <property type="entry name" value="THAP"/>
    <property type="match status" value="1"/>
</dbReference>
<dbReference type="InterPro" id="IPR006612">
    <property type="entry name" value="THAP_Znf"/>
</dbReference>
<dbReference type="PANTHER" id="PTHR46600:SF11">
    <property type="entry name" value="THAP DOMAIN-CONTAINING PROTEIN 10"/>
    <property type="match status" value="1"/>
</dbReference>
<dbReference type="GO" id="GO:0043565">
    <property type="term" value="F:sequence-specific DNA binding"/>
    <property type="evidence" value="ECO:0007669"/>
    <property type="project" value="InterPro"/>
</dbReference>
<evidence type="ECO:0000256" key="3">
    <source>
        <dbReference type="ARBA" id="ARBA00022833"/>
    </source>
</evidence>
<dbReference type="Gene3D" id="6.20.210.20">
    <property type="entry name" value="THAP domain"/>
    <property type="match status" value="1"/>
</dbReference>
<evidence type="ECO:0000313" key="7">
    <source>
        <dbReference type="EMBL" id="NOV44801.1"/>
    </source>
</evidence>
<dbReference type="SUPFAM" id="SSF57716">
    <property type="entry name" value="Glucocorticoid receptor-like (DNA-binding domain)"/>
    <property type="match status" value="1"/>
</dbReference>
<dbReference type="GO" id="GO:0008270">
    <property type="term" value="F:zinc ion binding"/>
    <property type="evidence" value="ECO:0007669"/>
    <property type="project" value="UniProtKB-KW"/>
</dbReference>
<dbReference type="PANTHER" id="PTHR46600">
    <property type="entry name" value="THAP DOMAIN-CONTAINING"/>
    <property type="match status" value="1"/>
</dbReference>
<protein>
    <submittedName>
        <fullName evidence="7">Putative 52 kDa repressor of the inhibitor of the protein kinase</fullName>
    </submittedName>
</protein>
<dbReference type="InterPro" id="IPR038441">
    <property type="entry name" value="THAP_Znf_sf"/>
</dbReference>
<keyword evidence="1" id="KW-0479">Metal-binding</keyword>
<accession>A0A6M2DID0</accession>
<dbReference type="InterPro" id="IPR026516">
    <property type="entry name" value="THAP1/10"/>
</dbReference>
<dbReference type="EMBL" id="GIIL01001075">
    <property type="protein sequence ID" value="NOV44801.1"/>
    <property type="molecule type" value="Transcribed_RNA"/>
</dbReference>
<dbReference type="AlphaFoldDB" id="A0A6M2DID0"/>
<keyword evidence="3" id="KW-0862">Zinc</keyword>
<dbReference type="PROSITE" id="PS50950">
    <property type="entry name" value="ZF_THAP"/>
    <property type="match status" value="1"/>
</dbReference>
<organism evidence="7">
    <name type="scientific">Xenopsylla cheopis</name>
    <name type="common">Oriental rat flea</name>
    <name type="synonym">Pulex cheopis</name>
    <dbReference type="NCBI Taxonomy" id="163159"/>
    <lineage>
        <taxon>Eukaryota</taxon>
        <taxon>Metazoa</taxon>
        <taxon>Ecdysozoa</taxon>
        <taxon>Arthropoda</taxon>
        <taxon>Hexapoda</taxon>
        <taxon>Insecta</taxon>
        <taxon>Pterygota</taxon>
        <taxon>Neoptera</taxon>
        <taxon>Endopterygota</taxon>
        <taxon>Siphonaptera</taxon>
        <taxon>Pulicidae</taxon>
        <taxon>Xenopsyllinae</taxon>
        <taxon>Xenopsylla</taxon>
    </lineage>
</organism>
<evidence type="ECO:0000259" key="6">
    <source>
        <dbReference type="PROSITE" id="PS50950"/>
    </source>
</evidence>
<reference evidence="7" key="1">
    <citation type="submission" date="2020-03" db="EMBL/GenBank/DDBJ databases">
        <title>Transcriptomic Profiling of the Digestive Tract of the Rat Flea, Xenopsylla cheopis, Following Blood Feeding and Infection with Yersinia pestis.</title>
        <authorList>
            <person name="Bland D.M."/>
            <person name="Martens C.A."/>
            <person name="Virtaneva K."/>
            <person name="Kanakabandi K."/>
            <person name="Long D."/>
            <person name="Rosenke R."/>
            <person name="Saturday G.A."/>
            <person name="Hoyt F.H."/>
            <person name="Bruno D.P."/>
            <person name="Ribeiro J.M.C."/>
            <person name="Hinnebusch J."/>
        </authorList>
    </citation>
    <scope>NUCLEOTIDE SEQUENCE</scope>
</reference>
<evidence type="ECO:0000256" key="1">
    <source>
        <dbReference type="ARBA" id="ARBA00022723"/>
    </source>
</evidence>
<proteinExistence type="predicted"/>
<dbReference type="Pfam" id="PF05485">
    <property type="entry name" value="THAP"/>
    <property type="match status" value="1"/>
</dbReference>
<evidence type="ECO:0000256" key="5">
    <source>
        <dbReference type="PROSITE-ProRule" id="PRU00309"/>
    </source>
</evidence>
<keyword evidence="2 5" id="KW-0863">Zinc-finger</keyword>
<feature type="domain" description="THAP-type" evidence="6">
    <location>
        <begin position="1"/>
        <end position="84"/>
    </location>
</feature>
<sequence>MPKKKCYVPGCGSKSDNWVFHNFPTRNDKLFAIWVHRVGNSDLDELPISATKSRYICDKHFAPLCKSGSAYNKPLKVHALPTLDLPGFKENPQDASNCLLDRDTFQQGKSLNCAENKGKKWKYFREMGTLLDKKSDSGRIINTDS</sequence>
<keyword evidence="4 5" id="KW-0238">DNA-binding</keyword>
<evidence type="ECO:0000256" key="4">
    <source>
        <dbReference type="ARBA" id="ARBA00023125"/>
    </source>
</evidence>
<evidence type="ECO:0000256" key="2">
    <source>
        <dbReference type="ARBA" id="ARBA00022771"/>
    </source>
</evidence>